<dbReference type="Gene3D" id="4.10.60.10">
    <property type="entry name" value="Zinc finger, CCHC-type"/>
    <property type="match status" value="1"/>
</dbReference>
<sequence>MEIRRGGEKIRTNTFVLTFDSPPPPAEIKVGYLDLKVRPFVPTLMRCLKCHRYGHGGEKCRRPAAICARCGRTGHKVEECPNDPRCINCRGVMWPVIGNAQSTRRKTQYYITVPIMEACSSRPVRQLSWRWQGKYRLDPLPQCKLIEAARASILTYKTNKNLTRVPWFNKDCKTAIKDRKKAQRKFFNNPNLQTLIKF</sequence>
<accession>A0AAV4H246</accession>
<dbReference type="InterPro" id="IPR001878">
    <property type="entry name" value="Znf_CCHC"/>
</dbReference>
<dbReference type="GO" id="GO:0008270">
    <property type="term" value="F:zinc ion binding"/>
    <property type="evidence" value="ECO:0007669"/>
    <property type="project" value="UniProtKB-KW"/>
</dbReference>
<protein>
    <submittedName>
        <fullName evidence="3">Nucleic-acid-binding protein from mobile element jockey</fullName>
    </submittedName>
</protein>
<organism evidence="3 4">
    <name type="scientific">Elysia marginata</name>
    <dbReference type="NCBI Taxonomy" id="1093978"/>
    <lineage>
        <taxon>Eukaryota</taxon>
        <taxon>Metazoa</taxon>
        <taxon>Spiralia</taxon>
        <taxon>Lophotrochozoa</taxon>
        <taxon>Mollusca</taxon>
        <taxon>Gastropoda</taxon>
        <taxon>Heterobranchia</taxon>
        <taxon>Euthyneura</taxon>
        <taxon>Panpulmonata</taxon>
        <taxon>Sacoglossa</taxon>
        <taxon>Placobranchoidea</taxon>
        <taxon>Plakobranchidae</taxon>
        <taxon>Elysia</taxon>
    </lineage>
</organism>
<evidence type="ECO:0000259" key="2">
    <source>
        <dbReference type="PROSITE" id="PS50158"/>
    </source>
</evidence>
<dbReference type="SUPFAM" id="SSF57756">
    <property type="entry name" value="Retrovirus zinc finger-like domains"/>
    <property type="match status" value="1"/>
</dbReference>
<dbReference type="PROSITE" id="PS50158">
    <property type="entry name" value="ZF_CCHC"/>
    <property type="match status" value="1"/>
</dbReference>
<name>A0AAV4H246_9GAST</name>
<keyword evidence="1" id="KW-0863">Zinc-finger</keyword>
<dbReference type="AlphaFoldDB" id="A0AAV4H246"/>
<dbReference type="Proteomes" id="UP000762676">
    <property type="component" value="Unassembled WGS sequence"/>
</dbReference>
<dbReference type="SMART" id="SM00343">
    <property type="entry name" value="ZnF_C2HC"/>
    <property type="match status" value="2"/>
</dbReference>
<evidence type="ECO:0000313" key="4">
    <source>
        <dbReference type="Proteomes" id="UP000762676"/>
    </source>
</evidence>
<reference evidence="3 4" key="1">
    <citation type="journal article" date="2021" name="Elife">
        <title>Chloroplast acquisition without the gene transfer in kleptoplastic sea slugs, Plakobranchus ocellatus.</title>
        <authorList>
            <person name="Maeda T."/>
            <person name="Takahashi S."/>
            <person name="Yoshida T."/>
            <person name="Shimamura S."/>
            <person name="Takaki Y."/>
            <person name="Nagai Y."/>
            <person name="Toyoda A."/>
            <person name="Suzuki Y."/>
            <person name="Arimoto A."/>
            <person name="Ishii H."/>
            <person name="Satoh N."/>
            <person name="Nishiyama T."/>
            <person name="Hasebe M."/>
            <person name="Maruyama T."/>
            <person name="Minagawa J."/>
            <person name="Obokata J."/>
            <person name="Shigenobu S."/>
        </authorList>
    </citation>
    <scope>NUCLEOTIDE SEQUENCE [LARGE SCALE GENOMIC DNA]</scope>
</reference>
<keyword evidence="1" id="KW-0479">Metal-binding</keyword>
<keyword evidence="1" id="KW-0862">Zinc</keyword>
<feature type="domain" description="CCHC-type" evidence="2">
    <location>
        <begin position="67"/>
        <end position="82"/>
    </location>
</feature>
<gene>
    <name evidence="3" type="ORF">ElyMa_000852100</name>
</gene>
<proteinExistence type="predicted"/>
<evidence type="ECO:0000313" key="3">
    <source>
        <dbReference type="EMBL" id="GFR91774.1"/>
    </source>
</evidence>
<dbReference type="GO" id="GO:0003676">
    <property type="term" value="F:nucleic acid binding"/>
    <property type="evidence" value="ECO:0007669"/>
    <property type="project" value="InterPro"/>
</dbReference>
<evidence type="ECO:0000256" key="1">
    <source>
        <dbReference type="PROSITE-ProRule" id="PRU00047"/>
    </source>
</evidence>
<comment type="caution">
    <text evidence="3">The sequence shown here is derived from an EMBL/GenBank/DDBJ whole genome shotgun (WGS) entry which is preliminary data.</text>
</comment>
<dbReference type="EMBL" id="BMAT01001744">
    <property type="protein sequence ID" value="GFR91774.1"/>
    <property type="molecule type" value="Genomic_DNA"/>
</dbReference>
<dbReference type="InterPro" id="IPR036875">
    <property type="entry name" value="Znf_CCHC_sf"/>
</dbReference>
<keyword evidence="4" id="KW-1185">Reference proteome</keyword>